<feature type="binding site" evidence="7">
    <location>
        <position position="133"/>
    </location>
    <ligand>
        <name>Zn(2+)</name>
        <dbReference type="ChEBI" id="CHEBI:29105"/>
    </ligand>
</feature>
<dbReference type="NCBIfam" id="TIGR00221">
    <property type="entry name" value="nagA"/>
    <property type="match status" value="1"/>
</dbReference>
<dbReference type="STRING" id="151894.SAMN04488524_4666"/>
<evidence type="ECO:0000256" key="6">
    <source>
        <dbReference type="PIRSR" id="PIRSR038994-1"/>
    </source>
</evidence>
<protein>
    <submittedName>
        <fullName evidence="9">N-acetylglucosamine-6-phosphate deacetylase</fullName>
    </submittedName>
</protein>
<dbReference type="PIRSF" id="PIRSF038994">
    <property type="entry name" value="NagA"/>
    <property type="match status" value="1"/>
</dbReference>
<evidence type="ECO:0000313" key="9">
    <source>
        <dbReference type="EMBL" id="SMD07024.1"/>
    </source>
</evidence>
<keyword evidence="2 7" id="KW-0479">Metal-binding</keyword>
<dbReference type="InterPro" id="IPR006680">
    <property type="entry name" value="Amidohydro-rel"/>
</dbReference>
<proteinExistence type="inferred from homology"/>
<evidence type="ECO:0000256" key="7">
    <source>
        <dbReference type="PIRSR" id="PIRSR038994-3"/>
    </source>
</evidence>
<dbReference type="CDD" id="cd00854">
    <property type="entry name" value="NagA"/>
    <property type="match status" value="1"/>
</dbReference>
<dbReference type="AlphaFoldDB" id="A0A1W2EB86"/>
<name>A0A1W2EB86_9SPHI</name>
<dbReference type="SUPFAM" id="SSF51556">
    <property type="entry name" value="Metallo-dependent hydrolases"/>
    <property type="match status" value="1"/>
</dbReference>
<evidence type="ECO:0000256" key="1">
    <source>
        <dbReference type="ARBA" id="ARBA00010716"/>
    </source>
</evidence>
<dbReference type="GO" id="GO:0008448">
    <property type="term" value="F:N-acetylglucosamine-6-phosphate deacetylase activity"/>
    <property type="evidence" value="ECO:0007669"/>
    <property type="project" value="InterPro"/>
</dbReference>
<evidence type="ECO:0000256" key="4">
    <source>
        <dbReference type="ARBA" id="ARBA00023277"/>
    </source>
</evidence>
<feature type="domain" description="Amidohydrolase-related" evidence="8">
    <location>
        <begin position="54"/>
        <end position="392"/>
    </location>
</feature>
<dbReference type="Gene3D" id="3.20.20.140">
    <property type="entry name" value="Metal-dependent hydrolases"/>
    <property type="match status" value="1"/>
</dbReference>
<keyword evidence="10" id="KW-1185">Reference proteome</keyword>
<evidence type="ECO:0000256" key="3">
    <source>
        <dbReference type="ARBA" id="ARBA00022801"/>
    </source>
</evidence>
<sequence>MQSQRLKIYNGQVITPYKIIKQAAVLIEDGKIVAIREGNPDFPDAEEIDAGGNYISPGFIDLHIHGGGGHDFMDNTIEAFLGIAETHARYGTTAMCPTTLTSEKEDLLETLRIYEQADKLNVKGAQFIGMHLEGPYFALSQRGAQDPRYIRDPDPSEYKEILASTNVIKRWSAAPELKGAIEFGRYLKSNGVLAAVAHTDAIYEEVLEAFENGYTLATHFYSSMSGVTRRECFRYAGVVESGYLIDEMDVEIIADGVHLPAPLLKLIFKIKGAGRTALITDAMRGAGMPPGDSILGSLKNGLKVIIEDGVAKLPDKSSFAGSVATADRLVRNMVQMAGVSLEDAVRMISKTPARIMGLESRKGALVAGKDADLVIFDKDINIRHTIVNGKVVYSRP</sequence>
<comment type="cofactor">
    <cofactor evidence="7">
        <name>a divalent metal cation</name>
        <dbReference type="ChEBI" id="CHEBI:60240"/>
    </cofactor>
    <text evidence="7">Binds 1 divalent metal cation per subunit.</text>
</comment>
<dbReference type="InterPro" id="IPR011059">
    <property type="entry name" value="Metal-dep_hydrolase_composite"/>
</dbReference>
<dbReference type="Gene3D" id="2.30.40.10">
    <property type="entry name" value="Urease, subunit C, domain 1"/>
    <property type="match status" value="1"/>
</dbReference>
<dbReference type="OrthoDB" id="9776488at2"/>
<organism evidence="9 10">
    <name type="scientific">Pedobacter africanus</name>
    <dbReference type="NCBI Taxonomy" id="151894"/>
    <lineage>
        <taxon>Bacteria</taxon>
        <taxon>Pseudomonadati</taxon>
        <taxon>Bacteroidota</taxon>
        <taxon>Sphingobacteriia</taxon>
        <taxon>Sphingobacteriales</taxon>
        <taxon>Sphingobacteriaceae</taxon>
        <taxon>Pedobacter</taxon>
    </lineage>
</organism>
<reference evidence="10" key="1">
    <citation type="submission" date="2017-04" db="EMBL/GenBank/DDBJ databases">
        <authorList>
            <person name="Varghese N."/>
            <person name="Submissions S."/>
        </authorList>
    </citation>
    <scope>NUCLEOTIDE SEQUENCE [LARGE SCALE GENOMIC DNA]</scope>
    <source>
        <strain evidence="10">DSM 12126</strain>
    </source>
</reference>
<evidence type="ECO:0000313" key="10">
    <source>
        <dbReference type="Proteomes" id="UP000192756"/>
    </source>
</evidence>
<dbReference type="GO" id="GO:0006046">
    <property type="term" value="P:N-acetylglucosamine catabolic process"/>
    <property type="evidence" value="ECO:0007669"/>
    <property type="project" value="TreeGrafter"/>
</dbReference>
<dbReference type="EMBL" id="FWXT01000005">
    <property type="protein sequence ID" value="SMD07024.1"/>
    <property type="molecule type" value="Genomic_DNA"/>
</dbReference>
<feature type="binding site" evidence="7">
    <location>
        <position position="198"/>
    </location>
    <ligand>
        <name>Zn(2+)</name>
        <dbReference type="ChEBI" id="CHEBI:29105"/>
    </ligand>
</feature>
<keyword evidence="3 5" id="KW-0378">Hydrolase</keyword>
<dbReference type="GO" id="GO:0046872">
    <property type="term" value="F:metal ion binding"/>
    <property type="evidence" value="ECO:0007669"/>
    <property type="project" value="UniProtKB-KW"/>
</dbReference>
<dbReference type="InterPro" id="IPR032466">
    <property type="entry name" value="Metal_Hydrolase"/>
</dbReference>
<dbReference type="RefSeq" id="WP_084241440.1">
    <property type="nucleotide sequence ID" value="NZ_FWXT01000005.1"/>
</dbReference>
<dbReference type="SUPFAM" id="SSF51338">
    <property type="entry name" value="Composite domain of metallo-dependent hydrolases"/>
    <property type="match status" value="1"/>
</dbReference>
<keyword evidence="4 5" id="KW-0119">Carbohydrate metabolism</keyword>
<accession>A0A1W2EB86</accession>
<evidence type="ECO:0000256" key="2">
    <source>
        <dbReference type="ARBA" id="ARBA00022723"/>
    </source>
</evidence>
<evidence type="ECO:0000259" key="8">
    <source>
        <dbReference type="Pfam" id="PF01979"/>
    </source>
</evidence>
<dbReference type="PANTHER" id="PTHR11113:SF14">
    <property type="entry name" value="N-ACETYLGLUCOSAMINE-6-PHOSPHATE DEACETYLASE"/>
    <property type="match status" value="1"/>
</dbReference>
<dbReference type="Pfam" id="PF01979">
    <property type="entry name" value="Amidohydro_1"/>
    <property type="match status" value="1"/>
</dbReference>
<dbReference type="Proteomes" id="UP000192756">
    <property type="component" value="Unassembled WGS sequence"/>
</dbReference>
<gene>
    <name evidence="9" type="ORF">SAMN04488524_4666</name>
</gene>
<dbReference type="InterPro" id="IPR003764">
    <property type="entry name" value="GlcNAc_6-P_deAcase"/>
</dbReference>
<dbReference type="PANTHER" id="PTHR11113">
    <property type="entry name" value="N-ACETYLGLUCOSAMINE-6-PHOSPHATE DEACETYLASE"/>
    <property type="match status" value="1"/>
</dbReference>
<feature type="active site" description="Proton donor/acceptor" evidence="6">
    <location>
        <position position="281"/>
    </location>
</feature>
<evidence type="ECO:0000256" key="5">
    <source>
        <dbReference type="PIRNR" id="PIRNR038994"/>
    </source>
</evidence>
<feature type="binding site" evidence="7">
    <location>
        <position position="219"/>
    </location>
    <ligand>
        <name>Zn(2+)</name>
        <dbReference type="ChEBI" id="CHEBI:29105"/>
    </ligand>
</feature>
<comment type="similarity">
    <text evidence="1 5">Belongs to the metallo-dependent hydrolases superfamily. NagA family.</text>
</comment>
<dbReference type="FunFam" id="3.20.20.140:FF:000004">
    <property type="entry name" value="N-acetylglucosamine-6-phosphate deacetylase"/>
    <property type="match status" value="1"/>
</dbReference>